<reference evidence="1" key="1">
    <citation type="submission" date="2023-07" db="EMBL/GenBank/DDBJ databases">
        <authorList>
            <consortium name="AG Swart"/>
            <person name="Singh M."/>
            <person name="Singh A."/>
            <person name="Seah K."/>
            <person name="Emmerich C."/>
        </authorList>
    </citation>
    <scope>NUCLEOTIDE SEQUENCE</scope>
    <source>
        <strain evidence="1">DP1</strain>
    </source>
</reference>
<dbReference type="AlphaFoldDB" id="A0AAD2D1M7"/>
<name>A0AAD2D1M7_EUPCR</name>
<proteinExistence type="predicted"/>
<evidence type="ECO:0000313" key="2">
    <source>
        <dbReference type="Proteomes" id="UP001295684"/>
    </source>
</evidence>
<accession>A0AAD2D1M7</accession>
<dbReference type="EMBL" id="CAMPGE010018420">
    <property type="protein sequence ID" value="CAI2376835.1"/>
    <property type="molecule type" value="Genomic_DNA"/>
</dbReference>
<organism evidence="1 2">
    <name type="scientific">Euplotes crassus</name>
    <dbReference type="NCBI Taxonomy" id="5936"/>
    <lineage>
        <taxon>Eukaryota</taxon>
        <taxon>Sar</taxon>
        <taxon>Alveolata</taxon>
        <taxon>Ciliophora</taxon>
        <taxon>Intramacronucleata</taxon>
        <taxon>Spirotrichea</taxon>
        <taxon>Hypotrichia</taxon>
        <taxon>Euplotida</taxon>
        <taxon>Euplotidae</taxon>
        <taxon>Moneuplotes</taxon>
    </lineage>
</organism>
<gene>
    <name evidence="1" type="ORF">ECRASSUSDP1_LOCUS18212</name>
</gene>
<keyword evidence="2" id="KW-1185">Reference proteome</keyword>
<comment type="caution">
    <text evidence="1">The sequence shown here is derived from an EMBL/GenBank/DDBJ whole genome shotgun (WGS) entry which is preliminary data.</text>
</comment>
<protein>
    <submittedName>
        <fullName evidence="1">Uncharacterized protein</fullName>
    </submittedName>
</protein>
<evidence type="ECO:0000313" key="1">
    <source>
        <dbReference type="EMBL" id="CAI2376835.1"/>
    </source>
</evidence>
<dbReference type="Proteomes" id="UP001295684">
    <property type="component" value="Unassembled WGS sequence"/>
</dbReference>
<sequence>MANTDNNFIIKKCNLCKLDNQDCTCLIRIEPKDRHRFLSAKFKVLLKLKNCITGK</sequence>